<comment type="caution">
    <text evidence="1">The sequence shown here is derived from an EMBL/GenBank/DDBJ whole genome shotgun (WGS) entry which is preliminary data.</text>
</comment>
<protein>
    <submittedName>
        <fullName evidence="1">Uncharacterized protein</fullName>
    </submittedName>
</protein>
<sequence length="211" mass="24778">MIKNDLYNRFINDFIFITEFNHTKHGLIDFSIANACLLAHAFTQINEWKTNMKVDPMYFKGSFNLIPIVFGEENNFEIDLVRDDLKGKIQLLSSPRMKKFIHLFLSLYIYWEQNKDVNPKTFYNNNLLNPYEPIIILYKRGGFINKESKTGGTIFVGSIFVSSSYLEGEVTLLLPSLEEGFLNYVDKSFKNNKIPTQEEIDQIYKEWKRLT</sequence>
<proteinExistence type="predicted"/>
<evidence type="ECO:0000313" key="1">
    <source>
        <dbReference type="EMBL" id="TPN89240.1"/>
    </source>
</evidence>
<dbReference type="EMBL" id="VFWZ01000001">
    <property type="protein sequence ID" value="TPN89240.1"/>
    <property type="molecule type" value="Genomic_DNA"/>
</dbReference>
<dbReference type="Proteomes" id="UP000315540">
    <property type="component" value="Unassembled WGS sequence"/>
</dbReference>
<reference evidence="1 2" key="1">
    <citation type="submission" date="2019-06" db="EMBL/GenBank/DDBJ databases">
        <authorList>
            <person name="Meng X."/>
        </authorList>
    </citation>
    <scope>NUCLEOTIDE SEQUENCE [LARGE SCALE GENOMIC DNA]</scope>
    <source>
        <strain evidence="1 2">M625</strain>
    </source>
</reference>
<organism evidence="1 2">
    <name type="scientific">Aquimarina algicola</name>
    <dbReference type="NCBI Taxonomy" id="2589995"/>
    <lineage>
        <taxon>Bacteria</taxon>
        <taxon>Pseudomonadati</taxon>
        <taxon>Bacteroidota</taxon>
        <taxon>Flavobacteriia</taxon>
        <taxon>Flavobacteriales</taxon>
        <taxon>Flavobacteriaceae</taxon>
        <taxon>Aquimarina</taxon>
    </lineage>
</organism>
<dbReference type="RefSeq" id="WP_140589668.1">
    <property type="nucleotide sequence ID" value="NZ_VFWZ01000001.1"/>
</dbReference>
<name>A0A504JS75_9FLAO</name>
<dbReference type="AlphaFoldDB" id="A0A504JS75"/>
<gene>
    <name evidence="1" type="ORF">FHK87_03160</name>
</gene>
<evidence type="ECO:0000313" key="2">
    <source>
        <dbReference type="Proteomes" id="UP000315540"/>
    </source>
</evidence>
<keyword evidence="2" id="KW-1185">Reference proteome</keyword>
<accession>A0A504JS75</accession>